<feature type="domain" description="TonB C-terminal" evidence="2">
    <location>
        <begin position="33"/>
        <end position="129"/>
    </location>
</feature>
<reference evidence="3 4" key="1">
    <citation type="submission" date="2018-10" db="EMBL/GenBank/DDBJ databases">
        <title>Genomic Encyclopedia of Archaeal and Bacterial Type Strains, Phase II (KMG-II): from individual species to whole genera.</title>
        <authorList>
            <person name="Goeker M."/>
        </authorList>
    </citation>
    <scope>NUCLEOTIDE SEQUENCE [LARGE SCALE GENOMIC DNA]</scope>
    <source>
        <strain evidence="3 4">DSM 25217</strain>
    </source>
</reference>
<feature type="signal peptide" evidence="1">
    <location>
        <begin position="1"/>
        <end position="25"/>
    </location>
</feature>
<keyword evidence="4" id="KW-1185">Reference proteome</keyword>
<dbReference type="InParanoid" id="A0A3M0CJC6"/>
<dbReference type="Gene3D" id="3.30.1150.10">
    <property type="match status" value="1"/>
</dbReference>
<evidence type="ECO:0000313" key="3">
    <source>
        <dbReference type="EMBL" id="RMB08975.1"/>
    </source>
</evidence>
<dbReference type="Pfam" id="PF03544">
    <property type="entry name" value="TonB_C"/>
    <property type="match status" value="1"/>
</dbReference>
<dbReference type="PROSITE" id="PS52015">
    <property type="entry name" value="TONB_CTD"/>
    <property type="match status" value="1"/>
</dbReference>
<evidence type="ECO:0000313" key="4">
    <source>
        <dbReference type="Proteomes" id="UP000271227"/>
    </source>
</evidence>
<evidence type="ECO:0000259" key="2">
    <source>
        <dbReference type="PROSITE" id="PS52015"/>
    </source>
</evidence>
<dbReference type="SUPFAM" id="SSF74653">
    <property type="entry name" value="TolA/TonB C-terminal domain"/>
    <property type="match status" value="1"/>
</dbReference>
<dbReference type="InterPro" id="IPR037682">
    <property type="entry name" value="TonB_C"/>
</dbReference>
<organism evidence="3 4">
    <name type="scientific">Eilatimonas milleporae</name>
    <dbReference type="NCBI Taxonomy" id="911205"/>
    <lineage>
        <taxon>Bacteria</taxon>
        <taxon>Pseudomonadati</taxon>
        <taxon>Pseudomonadota</taxon>
        <taxon>Alphaproteobacteria</taxon>
        <taxon>Kordiimonadales</taxon>
        <taxon>Kordiimonadaceae</taxon>
        <taxon>Eilatimonas</taxon>
    </lineage>
</organism>
<dbReference type="RefSeq" id="WP_121938289.1">
    <property type="nucleotide sequence ID" value="NZ_REFR01000010.1"/>
</dbReference>
<proteinExistence type="predicted"/>
<name>A0A3M0CJC6_9PROT</name>
<keyword evidence="1" id="KW-0732">Signal</keyword>
<dbReference type="Proteomes" id="UP000271227">
    <property type="component" value="Unassembled WGS sequence"/>
</dbReference>
<dbReference type="GO" id="GO:0055085">
    <property type="term" value="P:transmembrane transport"/>
    <property type="evidence" value="ECO:0007669"/>
    <property type="project" value="InterPro"/>
</dbReference>
<evidence type="ECO:0000256" key="1">
    <source>
        <dbReference type="SAM" id="SignalP"/>
    </source>
</evidence>
<feature type="chain" id="PRO_5017989032" evidence="1">
    <location>
        <begin position="26"/>
        <end position="165"/>
    </location>
</feature>
<dbReference type="AlphaFoldDB" id="A0A3M0CJC6"/>
<comment type="caution">
    <text evidence="3">The sequence shown here is derived from an EMBL/GenBank/DDBJ whole genome shotgun (WGS) entry which is preliminary data.</text>
</comment>
<dbReference type="EMBL" id="REFR01000010">
    <property type="protein sequence ID" value="RMB08975.1"/>
    <property type="molecule type" value="Genomic_DNA"/>
</dbReference>
<protein>
    <submittedName>
        <fullName evidence="3">TonB family protein</fullName>
    </submittedName>
</protein>
<accession>A0A3M0CJC6</accession>
<dbReference type="OrthoDB" id="8480433at2"/>
<gene>
    <name evidence="3" type="ORF">BXY39_1622</name>
</gene>
<sequence length="165" mass="17931">MRHTVTKAAAIVALLISGMAAPVLAGEDNALHSWQKKASQSIDTVMHYPAMALRRNKEGFASFRVTIDRSGDVVESEQLERPRNGLINGAAKNVLRKAEFPALPADYDGETLTFALKLNYAIASSALQARSLKRNLEREGRVTGREIVSRSGPLTASIELLEDGD</sequence>